<dbReference type="EnsemblMetazoa" id="XM_019913073.1">
    <property type="protein sequence ID" value="XP_019768632.1"/>
    <property type="gene ID" value="LOC109543386"/>
</dbReference>
<keyword evidence="3" id="KW-1185">Reference proteome</keyword>
<evidence type="ECO:0000313" key="3">
    <source>
        <dbReference type="Proteomes" id="UP000019118"/>
    </source>
</evidence>
<evidence type="ECO:0000313" key="2">
    <source>
        <dbReference type="EnsemblMetazoa" id="XP_019768632.1"/>
    </source>
</evidence>
<feature type="region of interest" description="Disordered" evidence="1">
    <location>
        <begin position="19"/>
        <end position="91"/>
    </location>
</feature>
<dbReference type="AlphaFoldDB" id="A0AAR5Q5Y2"/>
<accession>A0AAR5Q5Y2</accession>
<evidence type="ECO:0000256" key="1">
    <source>
        <dbReference type="SAM" id="MobiDB-lite"/>
    </source>
</evidence>
<sequence>MGVVFRWKVSMWCVAADDAASTNGAPAARDDGTTDGNGAHAAPIATPDDSSNLLPHQAVPPAPVELELEPQYDDPPTPGTEEPPAMSPKLDDGWRISATLISYSSLYPIQWPAF</sequence>
<reference evidence="3" key="1">
    <citation type="journal article" date="2013" name="Genome Biol.">
        <title>Draft genome of the mountain pine beetle, Dendroctonus ponderosae Hopkins, a major forest pest.</title>
        <authorList>
            <person name="Keeling C.I."/>
            <person name="Yuen M.M."/>
            <person name="Liao N.Y."/>
            <person name="Docking T.R."/>
            <person name="Chan S.K."/>
            <person name="Taylor G.A."/>
            <person name="Palmquist D.L."/>
            <person name="Jackman S.D."/>
            <person name="Nguyen A."/>
            <person name="Li M."/>
            <person name="Henderson H."/>
            <person name="Janes J.K."/>
            <person name="Zhao Y."/>
            <person name="Pandoh P."/>
            <person name="Moore R."/>
            <person name="Sperling F.A."/>
            <person name="Huber D.P."/>
            <person name="Birol I."/>
            <person name="Jones S.J."/>
            <person name="Bohlmann J."/>
        </authorList>
    </citation>
    <scope>NUCLEOTIDE SEQUENCE</scope>
</reference>
<proteinExistence type="predicted"/>
<reference evidence="2" key="2">
    <citation type="submission" date="2024-08" db="UniProtKB">
        <authorList>
            <consortium name="EnsemblMetazoa"/>
        </authorList>
    </citation>
    <scope>IDENTIFICATION</scope>
</reference>
<protein>
    <submittedName>
        <fullName evidence="2">Uncharacterized protein</fullName>
    </submittedName>
</protein>
<name>A0AAR5Q5Y2_DENPD</name>
<organism evidence="2 3">
    <name type="scientific">Dendroctonus ponderosae</name>
    <name type="common">Mountain pine beetle</name>
    <dbReference type="NCBI Taxonomy" id="77166"/>
    <lineage>
        <taxon>Eukaryota</taxon>
        <taxon>Metazoa</taxon>
        <taxon>Ecdysozoa</taxon>
        <taxon>Arthropoda</taxon>
        <taxon>Hexapoda</taxon>
        <taxon>Insecta</taxon>
        <taxon>Pterygota</taxon>
        <taxon>Neoptera</taxon>
        <taxon>Endopterygota</taxon>
        <taxon>Coleoptera</taxon>
        <taxon>Polyphaga</taxon>
        <taxon>Cucujiformia</taxon>
        <taxon>Curculionidae</taxon>
        <taxon>Scolytinae</taxon>
        <taxon>Dendroctonus</taxon>
    </lineage>
</organism>
<dbReference type="Proteomes" id="UP000019118">
    <property type="component" value="Unassembled WGS sequence"/>
</dbReference>